<protein>
    <submittedName>
        <fullName evidence="1">Uncharacterized protein</fullName>
    </submittedName>
</protein>
<name>A0ABS5STG0_9GAMM</name>
<comment type="caution">
    <text evidence="1">The sequence shown here is derived from an EMBL/GenBank/DDBJ whole genome shotgun (WGS) entry which is preliminary data.</text>
</comment>
<gene>
    <name evidence="1" type="ORF">HH682_02755</name>
</gene>
<dbReference type="EMBL" id="JABBFR010000002">
    <property type="protein sequence ID" value="MBT0723383.1"/>
    <property type="molecule type" value="Genomic_DNA"/>
</dbReference>
<evidence type="ECO:0000313" key="1">
    <source>
        <dbReference type="EMBL" id="MBT0723383.1"/>
    </source>
</evidence>
<keyword evidence="2" id="KW-1185">Reference proteome</keyword>
<dbReference type="RefSeq" id="WP_214236000.1">
    <property type="nucleotide sequence ID" value="NZ_JABBFR010000002.1"/>
</dbReference>
<dbReference type="Proteomes" id="UP000790096">
    <property type="component" value="Unassembled WGS sequence"/>
</dbReference>
<reference evidence="1 2" key="1">
    <citation type="submission" date="2020-04" db="EMBL/GenBank/DDBJ databases">
        <title>Genome sequencing of Rosenbergiella species.</title>
        <authorList>
            <person name="Alvarez-Perez S."/>
            <person name="Lievens B."/>
        </authorList>
    </citation>
    <scope>NUCLEOTIDE SEQUENCE [LARGE SCALE GENOMIC DNA]</scope>
    <source>
        <strain evidence="1 2">S61</strain>
    </source>
</reference>
<evidence type="ECO:0000313" key="2">
    <source>
        <dbReference type="Proteomes" id="UP000790096"/>
    </source>
</evidence>
<sequence>MRWVLGGSLIVSPPFSERRTGAIQGIAGKVGVMKRWHHGTAVGNCFYPARQQRYVAPR</sequence>
<proteinExistence type="predicted"/>
<organism evidence="1 2">
    <name type="scientific">Rosenbergiella gaditana</name>
    <dbReference type="NCBI Taxonomy" id="2726987"/>
    <lineage>
        <taxon>Bacteria</taxon>
        <taxon>Pseudomonadati</taxon>
        <taxon>Pseudomonadota</taxon>
        <taxon>Gammaproteobacteria</taxon>
        <taxon>Enterobacterales</taxon>
        <taxon>Erwiniaceae</taxon>
        <taxon>Rosenbergiella</taxon>
    </lineage>
</organism>
<accession>A0ABS5STG0</accession>